<evidence type="ECO:0000259" key="1">
    <source>
        <dbReference type="Pfam" id="PF10727"/>
    </source>
</evidence>
<sequence length="291" mass="31787">MNIGIVGAGKVGCALAVGLKNNGFNISGVYSRSSNSQKYLCAKLGKAFESNLEETIKNSELIFISVSDNNIIQVSEEIAQKIDDDILCSKTFIHLSGALTTKALKPLGDLGAYTGSLHPIQSIADKDNGWKKLYNIYYGFEGCEEALKQALSIVKSFESRLIKIKEQDKTLYHAAACIISNYTVTLSYAAHEILENIGFDGKTAHEAFLPLITNTVDNIERLGSVGALTGPVSRGDHSVIEEHIKALDSLDKNLKNIYKVLGRKTIEIARKKGTLTDDRAEKLMKICDSKV</sequence>
<protein>
    <submittedName>
        <fullName evidence="3">DUF2520 domain-containing protein</fullName>
    </submittedName>
</protein>
<dbReference type="SUPFAM" id="SSF48179">
    <property type="entry name" value="6-phosphogluconate dehydrogenase C-terminal domain-like"/>
    <property type="match status" value="1"/>
</dbReference>
<evidence type="ECO:0000259" key="2">
    <source>
        <dbReference type="Pfam" id="PF10728"/>
    </source>
</evidence>
<dbReference type="EMBL" id="RLII01000005">
    <property type="protein sequence ID" value="RXE59649.1"/>
    <property type="molecule type" value="Genomic_DNA"/>
</dbReference>
<dbReference type="PANTHER" id="PTHR40459:SF1">
    <property type="entry name" value="CONSERVED HYPOTHETICAL ALANINE AND LEUCINE RICH PROTEIN"/>
    <property type="match status" value="1"/>
</dbReference>
<organism evidence="3 4">
    <name type="scientific">Acetivibrio mesophilus</name>
    <dbReference type="NCBI Taxonomy" id="2487273"/>
    <lineage>
        <taxon>Bacteria</taxon>
        <taxon>Bacillati</taxon>
        <taxon>Bacillota</taxon>
        <taxon>Clostridia</taxon>
        <taxon>Eubacteriales</taxon>
        <taxon>Oscillospiraceae</taxon>
        <taxon>Acetivibrio</taxon>
    </lineage>
</organism>
<gene>
    <name evidence="3" type="ORF">EFD62_06680</name>
</gene>
<dbReference type="InterPro" id="IPR037108">
    <property type="entry name" value="TM1727-like_C_sf"/>
</dbReference>
<dbReference type="OrthoDB" id="9810755at2"/>
<accession>A0A4V1K2A9</accession>
<comment type="caution">
    <text evidence="3">The sequence shown here is derived from an EMBL/GenBank/DDBJ whole genome shotgun (WGS) entry which is preliminary data.</text>
</comment>
<dbReference type="Proteomes" id="UP000289166">
    <property type="component" value="Unassembled WGS sequence"/>
</dbReference>
<evidence type="ECO:0000313" key="3">
    <source>
        <dbReference type="EMBL" id="RXE59649.1"/>
    </source>
</evidence>
<dbReference type="Gene3D" id="1.10.1040.20">
    <property type="entry name" value="ProC-like, C-terminal domain"/>
    <property type="match status" value="1"/>
</dbReference>
<dbReference type="PANTHER" id="PTHR40459">
    <property type="entry name" value="CONSERVED HYPOTHETICAL ALANINE AND LEUCINE RICH PROTEIN"/>
    <property type="match status" value="1"/>
</dbReference>
<keyword evidence="4" id="KW-1185">Reference proteome</keyword>
<proteinExistence type="predicted"/>
<dbReference type="Pfam" id="PF10727">
    <property type="entry name" value="Rossmann-like"/>
    <property type="match status" value="1"/>
</dbReference>
<reference evidence="4" key="1">
    <citation type="submission" date="2018-11" db="EMBL/GenBank/DDBJ databases">
        <title>Genome sequencing of a novel mesophilic and cellulolytic organism within the genus Hungateiclostridium.</title>
        <authorList>
            <person name="Rettenmaier R."/>
            <person name="Liebl W."/>
            <person name="Zverlov V."/>
        </authorList>
    </citation>
    <scope>NUCLEOTIDE SEQUENCE [LARGE SCALE GENOMIC DNA]</scope>
    <source>
        <strain evidence="4">N2K1</strain>
    </source>
</reference>
<feature type="domain" description="Putative oxidoreductase/dehydrogenase Rossmann-like" evidence="1">
    <location>
        <begin position="2"/>
        <end position="119"/>
    </location>
</feature>
<feature type="domain" description="DUF2520" evidence="2">
    <location>
        <begin position="136"/>
        <end position="265"/>
    </location>
</feature>
<dbReference type="InterPro" id="IPR019665">
    <property type="entry name" value="OxRdtase/DH_put_Rossmann_dom"/>
</dbReference>
<dbReference type="Gene3D" id="3.40.50.720">
    <property type="entry name" value="NAD(P)-binding Rossmann-like Domain"/>
    <property type="match status" value="1"/>
</dbReference>
<dbReference type="SUPFAM" id="SSF51735">
    <property type="entry name" value="NAD(P)-binding Rossmann-fold domains"/>
    <property type="match status" value="1"/>
</dbReference>
<evidence type="ECO:0000313" key="4">
    <source>
        <dbReference type="Proteomes" id="UP000289166"/>
    </source>
</evidence>
<name>A0A4V1K2A9_9FIRM</name>
<dbReference type="InterPro" id="IPR036291">
    <property type="entry name" value="NAD(P)-bd_dom_sf"/>
</dbReference>
<dbReference type="InterPro" id="IPR008927">
    <property type="entry name" value="6-PGluconate_DH-like_C_sf"/>
</dbReference>
<dbReference type="InterPro" id="IPR018931">
    <property type="entry name" value="DUF2520"/>
</dbReference>
<dbReference type="AlphaFoldDB" id="A0A4V1K2A9"/>
<dbReference type="Pfam" id="PF10728">
    <property type="entry name" value="DUF2520"/>
    <property type="match status" value="1"/>
</dbReference>